<dbReference type="Pfam" id="PF07228">
    <property type="entry name" value="SpoIIE"/>
    <property type="match status" value="1"/>
</dbReference>
<name>A0ABY4NZ17_9PSEU</name>
<dbReference type="SUPFAM" id="SSF55781">
    <property type="entry name" value="GAF domain-like"/>
    <property type="match status" value="1"/>
</dbReference>
<dbReference type="RefSeq" id="WP_094002591.1">
    <property type="nucleotide sequence ID" value="NZ_CP091196.1"/>
</dbReference>
<feature type="domain" description="GAF" evidence="3">
    <location>
        <begin position="42"/>
        <end position="187"/>
    </location>
</feature>
<protein>
    <submittedName>
        <fullName evidence="5">SpoIIE family protein phosphatase</fullName>
    </submittedName>
</protein>
<dbReference type="SMART" id="SM00065">
    <property type="entry name" value="GAF"/>
    <property type="match status" value="1"/>
</dbReference>
<keyword evidence="1" id="KW-0378">Hydrolase</keyword>
<dbReference type="InterPro" id="IPR029016">
    <property type="entry name" value="GAF-like_dom_sf"/>
</dbReference>
<keyword evidence="6" id="KW-1185">Reference proteome</keyword>
<evidence type="ECO:0000259" key="4">
    <source>
        <dbReference type="SMART" id="SM00331"/>
    </source>
</evidence>
<evidence type="ECO:0000313" key="6">
    <source>
        <dbReference type="Proteomes" id="UP000830158"/>
    </source>
</evidence>
<dbReference type="InterPro" id="IPR003018">
    <property type="entry name" value="GAF"/>
</dbReference>
<dbReference type="Gene3D" id="3.60.40.10">
    <property type="entry name" value="PPM-type phosphatase domain"/>
    <property type="match status" value="1"/>
</dbReference>
<dbReference type="InterPro" id="IPR036457">
    <property type="entry name" value="PPM-type-like_dom_sf"/>
</dbReference>
<evidence type="ECO:0000256" key="2">
    <source>
        <dbReference type="SAM" id="MobiDB-lite"/>
    </source>
</evidence>
<dbReference type="SMART" id="SM00331">
    <property type="entry name" value="PP2C_SIG"/>
    <property type="match status" value="1"/>
</dbReference>
<dbReference type="InterPro" id="IPR001932">
    <property type="entry name" value="PPM-type_phosphatase-like_dom"/>
</dbReference>
<feature type="domain" description="PPM-type phosphatase" evidence="4">
    <location>
        <begin position="235"/>
        <end position="466"/>
    </location>
</feature>
<accession>A0ABY4NZ17</accession>
<proteinExistence type="predicted"/>
<sequence length="488" mass="51027">MPQQHASTLDGHDPRRPVPAPLPEDEDARLAAVRRYDVLDTPPDGAFDRVAAMAAHLLQVPVATVSIVDENRIWFKAAHGLEGVPEIGRDPGLCASAICQDQALVIPDTLRDPVAAGNPLVTGDLGVRFYAAAPITTADGHRLGTVNVLDTRPRVITPEDTAILTDLAAIVMDELELRLSALRAVRAERLLRQAETTRAETEQAARERAERDAAAIAAYAATLQQTLLPPALPSIPGVELACHYHPASRYEVGGDFYDVFPLDDGRWGFFLGDVCGKGAEAAALTSLSRYTLRAAAHQHVDDPLAVLATLNAALLADPAVGSRFCTVLYGTITPADDESGGTVVRLAGGGHPPAFHLIPAPTGHGGARVHPVELHGSTLVGALPDARFVATTVLLRPGQALLLYTDGLSESRDADGRLLDIDGVAAFLAARTGPTTAAALVADTVALLTGLPHGLDDDVALLALAATTTESGLAVTNTGAPGRAAQER</sequence>
<dbReference type="SUPFAM" id="SSF81606">
    <property type="entry name" value="PP2C-like"/>
    <property type="match status" value="1"/>
</dbReference>
<gene>
    <name evidence="5" type="ORF">L1857_22175</name>
</gene>
<reference evidence="5" key="1">
    <citation type="submission" date="2022-01" db="EMBL/GenBank/DDBJ databases">
        <title>PSI-footprinting approach for the identification of protein synthesis inhibitor producers.</title>
        <authorList>
            <person name="Handel F."/>
            <person name="Kulik A."/>
            <person name="Wex K.W."/>
            <person name="Berscheid A."/>
            <person name="Saur J.S."/>
            <person name="Winkler A."/>
            <person name="Wibberg D."/>
            <person name="Kalinowski J."/>
            <person name="Broetz-Oesterhelt H."/>
            <person name="Mast Y."/>
        </authorList>
    </citation>
    <scope>NUCLEOTIDE SEQUENCE</scope>
    <source>
        <strain evidence="5">KNN 49.3e</strain>
    </source>
</reference>
<dbReference type="Proteomes" id="UP000830158">
    <property type="component" value="Chromosome"/>
</dbReference>
<dbReference type="EMBL" id="CP091196">
    <property type="protein sequence ID" value="UQS25320.1"/>
    <property type="molecule type" value="Genomic_DNA"/>
</dbReference>
<evidence type="ECO:0000259" key="3">
    <source>
        <dbReference type="SMART" id="SM00065"/>
    </source>
</evidence>
<evidence type="ECO:0000256" key="1">
    <source>
        <dbReference type="ARBA" id="ARBA00022801"/>
    </source>
</evidence>
<dbReference type="Pfam" id="PF01590">
    <property type="entry name" value="GAF"/>
    <property type="match status" value="1"/>
</dbReference>
<organism evidence="5 6">
    <name type="scientific">Amycolatopsis thermalba</name>
    <dbReference type="NCBI Taxonomy" id="944492"/>
    <lineage>
        <taxon>Bacteria</taxon>
        <taxon>Bacillati</taxon>
        <taxon>Actinomycetota</taxon>
        <taxon>Actinomycetes</taxon>
        <taxon>Pseudonocardiales</taxon>
        <taxon>Pseudonocardiaceae</taxon>
        <taxon>Amycolatopsis</taxon>
    </lineage>
</organism>
<evidence type="ECO:0000313" key="5">
    <source>
        <dbReference type="EMBL" id="UQS25320.1"/>
    </source>
</evidence>
<dbReference type="InterPro" id="IPR052016">
    <property type="entry name" value="Bact_Sigma-Reg"/>
</dbReference>
<dbReference type="PANTHER" id="PTHR43156">
    <property type="entry name" value="STAGE II SPORULATION PROTEIN E-RELATED"/>
    <property type="match status" value="1"/>
</dbReference>
<feature type="region of interest" description="Disordered" evidence="2">
    <location>
        <begin position="1"/>
        <end position="24"/>
    </location>
</feature>
<dbReference type="PANTHER" id="PTHR43156:SF2">
    <property type="entry name" value="STAGE II SPORULATION PROTEIN E"/>
    <property type="match status" value="1"/>
</dbReference>
<dbReference type="Gene3D" id="3.30.450.40">
    <property type="match status" value="1"/>
</dbReference>